<dbReference type="EMBL" id="UOGE01000063">
    <property type="protein sequence ID" value="VAX21084.1"/>
    <property type="molecule type" value="Genomic_DNA"/>
</dbReference>
<protein>
    <submittedName>
        <fullName evidence="7">Mannose-1-phosphate guanylyltransferase</fullName>
        <ecNumber evidence="7">2.7.7.13</ecNumber>
    </submittedName>
</protein>
<dbReference type="GO" id="GO:0005525">
    <property type="term" value="F:GTP binding"/>
    <property type="evidence" value="ECO:0007669"/>
    <property type="project" value="UniProtKB-KW"/>
</dbReference>
<dbReference type="SUPFAM" id="SSF53448">
    <property type="entry name" value="Nucleotide-diphospho-sugar transferases"/>
    <property type="match status" value="1"/>
</dbReference>
<reference evidence="7" key="1">
    <citation type="submission" date="2018-06" db="EMBL/GenBank/DDBJ databases">
        <authorList>
            <person name="Zhirakovskaya E."/>
        </authorList>
    </citation>
    <scope>NUCLEOTIDE SEQUENCE</scope>
</reference>
<dbReference type="InterPro" id="IPR054566">
    <property type="entry name" value="ManC/GMP-like_b-helix"/>
</dbReference>
<dbReference type="FunFam" id="3.90.550.10:FF:000046">
    <property type="entry name" value="Mannose-1-phosphate guanylyltransferase (GDP)"/>
    <property type="match status" value="1"/>
</dbReference>
<evidence type="ECO:0000259" key="5">
    <source>
        <dbReference type="Pfam" id="PF00483"/>
    </source>
</evidence>
<dbReference type="GO" id="GO:0004475">
    <property type="term" value="F:mannose-1-phosphate guanylyltransferase (GTP) activity"/>
    <property type="evidence" value="ECO:0007669"/>
    <property type="project" value="UniProtKB-EC"/>
</dbReference>
<gene>
    <name evidence="7" type="ORF">MNBD_NITROSPINAE02-496</name>
</gene>
<evidence type="ECO:0000256" key="3">
    <source>
        <dbReference type="ARBA" id="ARBA00022741"/>
    </source>
</evidence>
<dbReference type="CDD" id="cd02509">
    <property type="entry name" value="GDP-M1P_Guanylyltransferase"/>
    <property type="match status" value="1"/>
</dbReference>
<dbReference type="InterPro" id="IPR005835">
    <property type="entry name" value="NTP_transferase_dom"/>
</dbReference>
<keyword evidence="4" id="KW-0342">GTP-binding</keyword>
<evidence type="ECO:0000313" key="7">
    <source>
        <dbReference type="EMBL" id="VAX21084.1"/>
    </source>
</evidence>
<dbReference type="GO" id="GO:0009298">
    <property type="term" value="P:GDP-mannose biosynthetic process"/>
    <property type="evidence" value="ECO:0007669"/>
    <property type="project" value="TreeGrafter"/>
</dbReference>
<dbReference type="InterPro" id="IPR051161">
    <property type="entry name" value="Mannose-6P_isomerase_type2"/>
</dbReference>
<dbReference type="AlphaFoldDB" id="A0A3B1CAR4"/>
<feature type="domain" description="Nucleotidyl transferase" evidence="5">
    <location>
        <begin position="4"/>
        <end position="287"/>
    </location>
</feature>
<sequence>MIYAVIMAGGRGTRFWPLSRAAKPKQLLKIVGTRTMIQATVDRLAPVASPDHILIITGAAHFDEIKSQLPEIPEENIIAEPVGRNTSPCIALAAKIIKERDPGATMCVFPADHIITKADKFINAVKSVVNELETIPGALATMGIRAVYPETGYGYIRRGEKIAPSIYKVDEFLEKPDTATAKKYSDSGDYYWNSGMFFWKVESILNELDACLPELMKAMEDIECGSGPPGLKTSLETVYPRLPSISIDYGVMEKAGASGKALVIEADPGWSDVGSWRSLYELTEADAKGNRSRGGLITIDSSGVLAHNDKRLVAIVGVDDIIVVETDDAILILNKDRAQDVRQITDRLRELGKEIYL</sequence>
<keyword evidence="1 7" id="KW-0808">Transferase</keyword>
<accession>A0A3B1CAR4</accession>
<dbReference type="Pfam" id="PF00483">
    <property type="entry name" value="NTP_transferase"/>
    <property type="match status" value="1"/>
</dbReference>
<dbReference type="Gene3D" id="3.90.550.10">
    <property type="entry name" value="Spore Coat Polysaccharide Biosynthesis Protein SpsA, Chain A"/>
    <property type="match status" value="1"/>
</dbReference>
<keyword evidence="3" id="KW-0547">Nucleotide-binding</keyword>
<evidence type="ECO:0000259" key="6">
    <source>
        <dbReference type="Pfam" id="PF22640"/>
    </source>
</evidence>
<evidence type="ECO:0000256" key="1">
    <source>
        <dbReference type="ARBA" id="ARBA00022679"/>
    </source>
</evidence>
<dbReference type="InterPro" id="IPR029044">
    <property type="entry name" value="Nucleotide-diphossugar_trans"/>
</dbReference>
<name>A0A3B1CAR4_9ZZZZ</name>
<dbReference type="InterPro" id="IPR049577">
    <property type="entry name" value="GMPP_N"/>
</dbReference>
<proteinExistence type="predicted"/>
<dbReference type="SUPFAM" id="SSF159283">
    <property type="entry name" value="Guanosine diphospho-D-mannose pyrophosphorylase/mannose-6-phosphate isomerase linker domain"/>
    <property type="match status" value="1"/>
</dbReference>
<dbReference type="PANTHER" id="PTHR46390:SF1">
    <property type="entry name" value="MANNOSE-1-PHOSPHATE GUANYLYLTRANSFERASE"/>
    <property type="match status" value="1"/>
</dbReference>
<evidence type="ECO:0000256" key="4">
    <source>
        <dbReference type="ARBA" id="ARBA00023134"/>
    </source>
</evidence>
<feature type="domain" description="MannoseP isomerase/GMP-like beta-helix" evidence="6">
    <location>
        <begin position="296"/>
        <end position="348"/>
    </location>
</feature>
<dbReference type="PANTHER" id="PTHR46390">
    <property type="entry name" value="MANNOSE-1-PHOSPHATE GUANYLYLTRANSFERASE"/>
    <property type="match status" value="1"/>
</dbReference>
<dbReference type="EC" id="2.7.7.13" evidence="7"/>
<evidence type="ECO:0000256" key="2">
    <source>
        <dbReference type="ARBA" id="ARBA00022695"/>
    </source>
</evidence>
<dbReference type="Pfam" id="PF22640">
    <property type="entry name" value="ManC_GMP_beta-helix"/>
    <property type="match status" value="1"/>
</dbReference>
<organism evidence="7">
    <name type="scientific">hydrothermal vent metagenome</name>
    <dbReference type="NCBI Taxonomy" id="652676"/>
    <lineage>
        <taxon>unclassified sequences</taxon>
        <taxon>metagenomes</taxon>
        <taxon>ecological metagenomes</taxon>
    </lineage>
</organism>
<keyword evidence="2 7" id="KW-0548">Nucleotidyltransferase</keyword>